<protein>
    <submittedName>
        <fullName evidence="1">Uncharacterized protein</fullName>
    </submittedName>
</protein>
<organism evidence="1 2">
    <name type="scientific">Nelumbo nucifera</name>
    <name type="common">Sacred lotus</name>
    <dbReference type="NCBI Taxonomy" id="4432"/>
    <lineage>
        <taxon>Eukaryota</taxon>
        <taxon>Viridiplantae</taxon>
        <taxon>Streptophyta</taxon>
        <taxon>Embryophyta</taxon>
        <taxon>Tracheophyta</taxon>
        <taxon>Spermatophyta</taxon>
        <taxon>Magnoliopsida</taxon>
        <taxon>Proteales</taxon>
        <taxon>Nelumbonaceae</taxon>
        <taxon>Nelumbo</taxon>
    </lineage>
</organism>
<proteinExistence type="predicted"/>
<reference evidence="1 2" key="1">
    <citation type="journal article" date="2020" name="Mol. Biol. Evol.">
        <title>Distinct Expression and Methylation Patterns for Genes with Different Fates following a Single Whole-Genome Duplication in Flowering Plants.</title>
        <authorList>
            <person name="Shi T."/>
            <person name="Rahmani R.S."/>
            <person name="Gugger P.F."/>
            <person name="Wang M."/>
            <person name="Li H."/>
            <person name="Zhang Y."/>
            <person name="Li Z."/>
            <person name="Wang Q."/>
            <person name="Van de Peer Y."/>
            <person name="Marchal K."/>
            <person name="Chen J."/>
        </authorList>
    </citation>
    <scope>NUCLEOTIDE SEQUENCE [LARGE SCALE GENOMIC DNA]</scope>
    <source>
        <tissue evidence="1">Leaf</tissue>
    </source>
</reference>
<gene>
    <name evidence="1" type="ORF">HUJ06_009707</name>
</gene>
<evidence type="ECO:0000313" key="1">
    <source>
        <dbReference type="EMBL" id="DAD30856.1"/>
    </source>
</evidence>
<sequence length="99" mass="10787">MANVHIHVHIEGFAQSGAEGNRAPSAAAGGPGGSNQMIRTACCLLLPFFNCWTKYYMNGFELRIHKQVIDVISLKAGRNSPRLPLNHVLSLEVEVTQAD</sequence>
<comment type="caution">
    <text evidence="1">The sequence shown here is derived from an EMBL/GenBank/DDBJ whole genome shotgun (WGS) entry which is preliminary data.</text>
</comment>
<evidence type="ECO:0000313" key="2">
    <source>
        <dbReference type="Proteomes" id="UP000607653"/>
    </source>
</evidence>
<dbReference type="Proteomes" id="UP000607653">
    <property type="component" value="Unassembled WGS sequence"/>
</dbReference>
<keyword evidence="2" id="KW-1185">Reference proteome</keyword>
<name>A0A822YIW0_NELNU</name>
<accession>A0A822YIW0</accession>
<dbReference type="AlphaFoldDB" id="A0A822YIW0"/>
<dbReference type="EMBL" id="DUZY01000003">
    <property type="protein sequence ID" value="DAD30856.1"/>
    <property type="molecule type" value="Genomic_DNA"/>
</dbReference>